<evidence type="ECO:0000313" key="3">
    <source>
        <dbReference type="EMBL" id="PSW10307.1"/>
    </source>
</evidence>
<dbReference type="GO" id="GO:0006270">
    <property type="term" value="P:DNA replication initiation"/>
    <property type="evidence" value="ECO:0007669"/>
    <property type="project" value="InterPro"/>
</dbReference>
<feature type="domain" description="Initiator Rep protein WH1" evidence="2">
    <location>
        <begin position="93"/>
        <end position="199"/>
    </location>
</feature>
<dbReference type="GO" id="GO:0003887">
    <property type="term" value="F:DNA-directed DNA polymerase activity"/>
    <property type="evidence" value="ECO:0007669"/>
    <property type="project" value="InterPro"/>
</dbReference>
<dbReference type="Pfam" id="PF01051">
    <property type="entry name" value="Rep3_N"/>
    <property type="match status" value="1"/>
</dbReference>
<evidence type="ECO:0000259" key="2">
    <source>
        <dbReference type="Pfam" id="PF01051"/>
    </source>
</evidence>
<dbReference type="InterPro" id="IPR000525">
    <property type="entry name" value="Initiator_Rep_WH1"/>
</dbReference>
<proteinExistence type="inferred from homology"/>
<protein>
    <recommendedName>
        <fullName evidence="2">Initiator Rep protein WH1 domain-containing protein</fullName>
    </recommendedName>
</protein>
<sequence>MSVRENPTMNKKPKHLSKIPDSLVIPNKFLRGRQDYTRYQRCMTALVMLGMQQERNRLYEVDPVGKPLTKTMTSAQAREHYNNYIPSEQMEVNRYHTFDYETVLSFLGVKPTSFHKTLKRSCQAITNKVVMLEDHNGKDSFVSFVPVPFAEYKNKKLTLGVLDTAVPIFMEHSRGFSVVDLKIWTKLSSPHAIRLLELVSRDKNRTEFTMEIEEFRRLFGVDFKVYDDPQEAMQAGAKIGDYIKVRDPNEPKWNRIRIYPSIKDLRNNVLTPSFTQLLNESGGVWTATDSEGLGHELLSGRHKAGRGRPVTHIRFCLKYNSANACEQALAAQPELTAGYDGLDIDKFCKEILVQLKQNGVINAKSDVDDIKKTIYAGLQHVVEESAAIAQAKQRAMEQDAGLSSGITQEEIGVISTYKKLMALNIDNISEMSELISLDELHQLSINVSLLKDFGISLSDEFYTRLTCLALHKTGHIGDQ</sequence>
<dbReference type="AlphaFoldDB" id="A0A2T3N9W2"/>
<comment type="similarity">
    <text evidence="1">Belongs to the initiator RepB protein family.</text>
</comment>
<evidence type="ECO:0000313" key="4">
    <source>
        <dbReference type="Proteomes" id="UP000241346"/>
    </source>
</evidence>
<dbReference type="EMBL" id="PYMB01000011">
    <property type="protein sequence ID" value="PSW10307.1"/>
    <property type="molecule type" value="Genomic_DNA"/>
</dbReference>
<dbReference type="InterPro" id="IPR036390">
    <property type="entry name" value="WH_DNA-bd_sf"/>
</dbReference>
<dbReference type="Proteomes" id="UP000241346">
    <property type="component" value="Unassembled WGS sequence"/>
</dbReference>
<gene>
    <name evidence="3" type="ORF">C9J01_19050</name>
</gene>
<accession>A0A2T3N9W2</accession>
<name>A0A2T3N9W2_9GAMM</name>
<reference evidence="3 4" key="1">
    <citation type="submission" date="2018-03" db="EMBL/GenBank/DDBJ databases">
        <title>Whole genome sequencing of Histamine producing bacteria.</title>
        <authorList>
            <person name="Butler K."/>
        </authorList>
    </citation>
    <scope>NUCLEOTIDE SEQUENCE [LARGE SCALE GENOMIC DNA]</scope>
    <source>
        <strain evidence="3 4">DSM 19138</strain>
    </source>
</reference>
<evidence type="ECO:0000256" key="1">
    <source>
        <dbReference type="ARBA" id="ARBA00038283"/>
    </source>
</evidence>
<comment type="caution">
    <text evidence="3">The sequence shown here is derived from an EMBL/GenBank/DDBJ whole genome shotgun (WGS) entry which is preliminary data.</text>
</comment>
<dbReference type="SUPFAM" id="SSF46785">
    <property type="entry name" value="Winged helix' DNA-binding domain"/>
    <property type="match status" value="1"/>
</dbReference>
<organism evidence="3 4">
    <name type="scientific">Photobacterium rosenbergii</name>
    <dbReference type="NCBI Taxonomy" id="294936"/>
    <lineage>
        <taxon>Bacteria</taxon>
        <taxon>Pseudomonadati</taxon>
        <taxon>Pseudomonadota</taxon>
        <taxon>Gammaproteobacteria</taxon>
        <taxon>Vibrionales</taxon>
        <taxon>Vibrionaceae</taxon>
        <taxon>Photobacterium</taxon>
    </lineage>
</organism>